<evidence type="ECO:0000313" key="1">
    <source>
        <dbReference type="EMBL" id="NKE58986.1"/>
    </source>
</evidence>
<dbReference type="EMBL" id="VSRL01000070">
    <property type="protein sequence ID" value="NKE58986.1"/>
    <property type="molecule type" value="Genomic_DNA"/>
</dbReference>
<organism evidence="1 2">
    <name type="scientific">Lentzea indica</name>
    <dbReference type="NCBI Taxonomy" id="2604800"/>
    <lineage>
        <taxon>Bacteria</taxon>
        <taxon>Bacillati</taxon>
        <taxon>Actinomycetota</taxon>
        <taxon>Actinomycetes</taxon>
        <taxon>Pseudonocardiales</taxon>
        <taxon>Pseudonocardiaceae</taxon>
        <taxon>Lentzea</taxon>
    </lineage>
</organism>
<comment type="caution">
    <text evidence="1">The sequence shown here is derived from an EMBL/GenBank/DDBJ whole genome shotgun (WGS) entry which is preliminary data.</text>
</comment>
<protein>
    <submittedName>
        <fullName evidence="1">DUF1269 domain-containing protein</fullName>
    </submittedName>
</protein>
<dbReference type="RefSeq" id="WP_167975645.1">
    <property type="nucleotide sequence ID" value="NZ_VSRL01000070.1"/>
</dbReference>
<dbReference type="Proteomes" id="UP001515943">
    <property type="component" value="Unassembled WGS sequence"/>
</dbReference>
<dbReference type="InterPro" id="IPR009200">
    <property type="entry name" value="DUF1269_membrane"/>
</dbReference>
<sequence>MTDMIAVAYRDEATAKQVLTELRSLNTEHSLHLADALLVVRDEEGKVTIDSGTDAVVSGAAEGALWGGLIGLLLLQPLLGAAIGAAAGGITAVVSKDDDDETSFITQLGHRLEPGSAAVIALVIAATEDKALPRIAHFGGDVLHTSLSAADELRLRTTLSPQPATVSEPSA</sequence>
<reference evidence="1 2" key="1">
    <citation type="submission" date="2019-08" db="EMBL/GenBank/DDBJ databases">
        <title>Lentzea from Indian Himalayas.</title>
        <authorList>
            <person name="Mandal S."/>
            <person name="Mallick Gupta A."/>
            <person name="Maiti P.K."/>
            <person name="Sarkar J."/>
            <person name="Mandal S."/>
        </authorList>
    </citation>
    <scope>NUCLEOTIDE SEQUENCE [LARGE SCALE GENOMIC DNA]</scope>
    <source>
        <strain evidence="1 2">PSKA42</strain>
    </source>
</reference>
<dbReference type="Pfam" id="PF06897">
    <property type="entry name" value="DUF1269"/>
    <property type="match status" value="1"/>
</dbReference>
<accession>A0ABX1FJ24</accession>
<proteinExistence type="predicted"/>
<gene>
    <name evidence="1" type="ORF">FXN61_20100</name>
</gene>
<keyword evidence="2" id="KW-1185">Reference proteome</keyword>
<name>A0ABX1FJ24_9PSEU</name>
<evidence type="ECO:0000313" key="2">
    <source>
        <dbReference type="Proteomes" id="UP001515943"/>
    </source>
</evidence>